<keyword evidence="6" id="KW-1185">Reference proteome</keyword>
<feature type="region of interest" description="Disordered" evidence="2">
    <location>
        <begin position="28"/>
        <end position="111"/>
    </location>
</feature>
<name>A0AA39GGH4_SARSR</name>
<dbReference type="PANTHER" id="PTHR31836">
    <property type="match status" value="1"/>
</dbReference>
<protein>
    <recommendedName>
        <fullName evidence="4">Expansin-like EG45 domain-containing protein</fullName>
    </recommendedName>
</protein>
<gene>
    <name evidence="5" type="ORF">NLU13_6572</name>
</gene>
<evidence type="ECO:0000259" key="4">
    <source>
        <dbReference type="PROSITE" id="PS50842"/>
    </source>
</evidence>
<feature type="chain" id="PRO_5041470605" description="Expansin-like EG45 domain-containing protein" evidence="3">
    <location>
        <begin position="22"/>
        <end position="319"/>
    </location>
</feature>
<dbReference type="SUPFAM" id="SSF49590">
    <property type="entry name" value="PHL pollen allergen"/>
    <property type="match status" value="1"/>
</dbReference>
<dbReference type="PROSITE" id="PS50842">
    <property type="entry name" value="EXPANSIN_EG45"/>
    <property type="match status" value="1"/>
</dbReference>
<dbReference type="SUPFAM" id="SSF50685">
    <property type="entry name" value="Barwin-like endoglucanases"/>
    <property type="match status" value="1"/>
</dbReference>
<feature type="compositionally biased region" description="Basic residues" evidence="2">
    <location>
        <begin position="52"/>
        <end position="66"/>
    </location>
</feature>
<dbReference type="AlphaFoldDB" id="A0AA39GGH4"/>
<reference evidence="5" key="1">
    <citation type="submission" date="2022-10" db="EMBL/GenBank/DDBJ databases">
        <title>Determination and structural analysis of whole genome sequence of Sarocladium strictum F4-1.</title>
        <authorList>
            <person name="Hu L."/>
            <person name="Jiang Y."/>
        </authorList>
    </citation>
    <scope>NUCLEOTIDE SEQUENCE</scope>
    <source>
        <strain evidence="5">F4-1</strain>
    </source>
</reference>
<dbReference type="Gene3D" id="2.40.40.10">
    <property type="entry name" value="RlpA-like domain"/>
    <property type="match status" value="1"/>
</dbReference>
<dbReference type="InterPro" id="IPR051477">
    <property type="entry name" value="Expansin_CellWall"/>
</dbReference>
<comment type="caution">
    <text evidence="5">The sequence shown here is derived from an EMBL/GenBank/DDBJ whole genome shotgun (WGS) entry which is preliminary data.</text>
</comment>
<keyword evidence="1 3" id="KW-0732">Signal</keyword>
<sequence length="319" mass="34033">MFLNKIFLLFFFALTSGLVAGRSCKATRPKSVLHHSKPSSGLQAHPVMHHGPVQHKGSKTKTKTPKHTTSFISTTSLPEPTNNSQPPAPSKTTTVVPAPSQTSTTGTSPSEKFIGLGTRYGGSCTEEDCWQNGACSFVGYDLPPGIDGTTCVSDAIWNNGANCGGCISVSYKGKTITVMVTNETGGNATHLDMTPSTWSKLTNGYSGGGVDGIEWEWVTCPIAETTPLWIKMHGGASKYWFAATVENARERTAKLEVSSDQGATWKPTVLNNYNMWTLDGTLPDDTAWVRVTGYSGSKVVVENVKLASGVITEADGNYA</sequence>
<dbReference type="InterPro" id="IPR036908">
    <property type="entry name" value="RlpA-like_sf"/>
</dbReference>
<organism evidence="5 6">
    <name type="scientific">Sarocladium strictum</name>
    <name type="common">Black bundle disease fungus</name>
    <name type="synonym">Acremonium strictum</name>
    <dbReference type="NCBI Taxonomy" id="5046"/>
    <lineage>
        <taxon>Eukaryota</taxon>
        <taxon>Fungi</taxon>
        <taxon>Dikarya</taxon>
        <taxon>Ascomycota</taxon>
        <taxon>Pezizomycotina</taxon>
        <taxon>Sordariomycetes</taxon>
        <taxon>Hypocreomycetidae</taxon>
        <taxon>Hypocreales</taxon>
        <taxon>Sarocladiaceae</taxon>
        <taxon>Sarocladium</taxon>
    </lineage>
</organism>
<evidence type="ECO:0000313" key="5">
    <source>
        <dbReference type="EMBL" id="KAK0386736.1"/>
    </source>
</evidence>
<feature type="compositionally biased region" description="Low complexity" evidence="2">
    <location>
        <begin position="97"/>
        <end position="110"/>
    </location>
</feature>
<evidence type="ECO:0000313" key="6">
    <source>
        <dbReference type="Proteomes" id="UP001175261"/>
    </source>
</evidence>
<dbReference type="CDD" id="cd22271">
    <property type="entry name" value="DPBB_EXP_N-like"/>
    <property type="match status" value="1"/>
</dbReference>
<feature type="domain" description="Expansin-like EG45" evidence="4">
    <location>
        <begin position="132"/>
        <end position="225"/>
    </location>
</feature>
<dbReference type="EMBL" id="JAPDFR010000005">
    <property type="protein sequence ID" value="KAK0386736.1"/>
    <property type="molecule type" value="Genomic_DNA"/>
</dbReference>
<dbReference type="InterPro" id="IPR036749">
    <property type="entry name" value="Expansin_CBD_sf"/>
</dbReference>
<dbReference type="InterPro" id="IPR007112">
    <property type="entry name" value="Expansin/allergen_DPBB_dom"/>
</dbReference>
<evidence type="ECO:0000256" key="3">
    <source>
        <dbReference type="SAM" id="SignalP"/>
    </source>
</evidence>
<dbReference type="Proteomes" id="UP001175261">
    <property type="component" value="Unassembled WGS sequence"/>
</dbReference>
<feature type="signal peptide" evidence="3">
    <location>
        <begin position="1"/>
        <end position="21"/>
    </location>
</feature>
<evidence type="ECO:0000256" key="1">
    <source>
        <dbReference type="ARBA" id="ARBA00022729"/>
    </source>
</evidence>
<dbReference type="PANTHER" id="PTHR31836:SF21">
    <property type="entry name" value="EXPANSIN-LIKE PROTEIN 7"/>
    <property type="match status" value="1"/>
</dbReference>
<feature type="compositionally biased region" description="Basic residues" evidence="2">
    <location>
        <begin position="28"/>
        <end position="37"/>
    </location>
</feature>
<accession>A0AA39GGH4</accession>
<evidence type="ECO:0000256" key="2">
    <source>
        <dbReference type="SAM" id="MobiDB-lite"/>
    </source>
</evidence>
<proteinExistence type="predicted"/>
<dbReference type="Gene3D" id="2.60.40.760">
    <property type="entry name" value="Expansin, cellulose-binding-like domain"/>
    <property type="match status" value="1"/>
</dbReference>
<feature type="compositionally biased region" description="Polar residues" evidence="2">
    <location>
        <begin position="71"/>
        <end position="95"/>
    </location>
</feature>